<accession>A0ABQ8UJ34</accession>
<proteinExistence type="predicted"/>
<sequence>MGGGARDGAGNPVGLCAAGANVSGLFAAWLEPEGRPATRCPGRCTATRPSGCGCGSAAGALAGAYRALTRYVPTGPSCPAPSRAPPGSQRQHEHQCPLGGGGGCPVEPGQRGGAVARGGRGRAAGPAGLAVTLRPVGRPATVAVTGQGACALEAAWLGEVLPAAQGLFLGCARRPAGDGGPLHPGRGHPPCGGGAVPLLAGSATTAGAAFRLAPTGPPRPTGPGLCGWRRPCWWRRLARTGALTRGPHRCPGGHPGGVGGGGGRREWGWGGPDGRPGGGVRSARTGNPMAGWRLAGPAGALQAALEGGFEVRFLPTAVATNSSEAEDDAETDGLPTAVEATLTVLTTTTAGSSSGTTTGALLEAVSPVRLCPRQQVLQAARLGPPCAR</sequence>
<evidence type="ECO:0000313" key="2">
    <source>
        <dbReference type="EMBL" id="KAJ4457294.1"/>
    </source>
</evidence>
<keyword evidence="3" id="KW-1185">Reference proteome</keyword>
<dbReference type="Proteomes" id="UP001141327">
    <property type="component" value="Unassembled WGS sequence"/>
</dbReference>
<evidence type="ECO:0000256" key="1">
    <source>
        <dbReference type="SAM" id="MobiDB-lite"/>
    </source>
</evidence>
<organism evidence="2 3">
    <name type="scientific">Paratrimastix pyriformis</name>
    <dbReference type="NCBI Taxonomy" id="342808"/>
    <lineage>
        <taxon>Eukaryota</taxon>
        <taxon>Metamonada</taxon>
        <taxon>Preaxostyla</taxon>
        <taxon>Paratrimastigidae</taxon>
        <taxon>Paratrimastix</taxon>
    </lineage>
</organism>
<evidence type="ECO:0000313" key="3">
    <source>
        <dbReference type="Proteomes" id="UP001141327"/>
    </source>
</evidence>
<feature type="region of interest" description="Disordered" evidence="1">
    <location>
        <begin position="77"/>
        <end position="122"/>
    </location>
</feature>
<feature type="compositionally biased region" description="Gly residues" evidence="1">
    <location>
        <begin position="253"/>
        <end position="280"/>
    </location>
</feature>
<feature type="region of interest" description="Disordered" evidence="1">
    <location>
        <begin position="246"/>
        <end position="286"/>
    </location>
</feature>
<gene>
    <name evidence="2" type="ORF">PAPYR_7306</name>
</gene>
<feature type="compositionally biased region" description="Gly residues" evidence="1">
    <location>
        <begin position="98"/>
        <end position="122"/>
    </location>
</feature>
<protein>
    <submittedName>
        <fullName evidence="2">Uncharacterized protein</fullName>
    </submittedName>
</protein>
<comment type="caution">
    <text evidence="2">The sequence shown here is derived from an EMBL/GenBank/DDBJ whole genome shotgun (WGS) entry which is preliminary data.</text>
</comment>
<dbReference type="EMBL" id="JAPMOS010000050">
    <property type="protein sequence ID" value="KAJ4457294.1"/>
    <property type="molecule type" value="Genomic_DNA"/>
</dbReference>
<name>A0ABQ8UJ34_9EUKA</name>
<reference evidence="2" key="1">
    <citation type="journal article" date="2022" name="bioRxiv">
        <title>Genomics of Preaxostyla Flagellates Illuminates Evolutionary Transitions and the Path Towards Mitochondrial Loss.</title>
        <authorList>
            <person name="Novak L.V.F."/>
            <person name="Treitli S.C."/>
            <person name="Pyrih J."/>
            <person name="Halakuc P."/>
            <person name="Pipaliya S.V."/>
            <person name="Vacek V."/>
            <person name="Brzon O."/>
            <person name="Soukal P."/>
            <person name="Eme L."/>
            <person name="Dacks J.B."/>
            <person name="Karnkowska A."/>
            <person name="Elias M."/>
            <person name="Hampl V."/>
        </authorList>
    </citation>
    <scope>NUCLEOTIDE SEQUENCE</scope>
    <source>
        <strain evidence="2">RCP-MX</strain>
    </source>
</reference>